<dbReference type="InterPro" id="IPR050309">
    <property type="entry name" value="Type-B_Carboxylest/Lipase"/>
</dbReference>
<reference evidence="5" key="1">
    <citation type="journal article" date="2023" name="Mol. Phylogenet. Evol.">
        <title>Genome-scale phylogeny and comparative genomics of the fungal order Sordariales.</title>
        <authorList>
            <person name="Hensen N."/>
            <person name="Bonometti L."/>
            <person name="Westerberg I."/>
            <person name="Brannstrom I.O."/>
            <person name="Guillou S."/>
            <person name="Cros-Aarteil S."/>
            <person name="Calhoun S."/>
            <person name="Haridas S."/>
            <person name="Kuo A."/>
            <person name="Mondo S."/>
            <person name="Pangilinan J."/>
            <person name="Riley R."/>
            <person name="LaButti K."/>
            <person name="Andreopoulos B."/>
            <person name="Lipzen A."/>
            <person name="Chen C."/>
            <person name="Yan M."/>
            <person name="Daum C."/>
            <person name="Ng V."/>
            <person name="Clum A."/>
            <person name="Steindorff A."/>
            <person name="Ohm R.A."/>
            <person name="Martin F."/>
            <person name="Silar P."/>
            <person name="Natvig D.O."/>
            <person name="Lalanne C."/>
            <person name="Gautier V."/>
            <person name="Ament-Velasquez S.L."/>
            <person name="Kruys A."/>
            <person name="Hutchinson M.I."/>
            <person name="Powell A.J."/>
            <person name="Barry K."/>
            <person name="Miller A.N."/>
            <person name="Grigoriev I.V."/>
            <person name="Debuchy R."/>
            <person name="Gladieux P."/>
            <person name="Hiltunen Thoren M."/>
            <person name="Johannesson H."/>
        </authorList>
    </citation>
    <scope>NUCLEOTIDE SEQUENCE</scope>
    <source>
        <strain evidence="5">CBS 118394</strain>
    </source>
</reference>
<evidence type="ECO:0000256" key="3">
    <source>
        <dbReference type="RuleBase" id="RU361235"/>
    </source>
</evidence>
<feature type="chain" id="PRO_5041784221" description="Carboxylic ester hydrolase" evidence="3">
    <location>
        <begin position="23"/>
        <end position="559"/>
    </location>
</feature>
<feature type="domain" description="Carboxylesterase type B" evidence="4">
    <location>
        <begin position="42"/>
        <end position="516"/>
    </location>
</feature>
<dbReference type="PANTHER" id="PTHR11559">
    <property type="entry name" value="CARBOXYLESTERASE"/>
    <property type="match status" value="1"/>
</dbReference>
<dbReference type="InterPro" id="IPR019819">
    <property type="entry name" value="Carboxylesterase_B_CS"/>
</dbReference>
<dbReference type="EC" id="3.1.1.-" evidence="3"/>
<keyword evidence="3" id="KW-0732">Signal</keyword>
<name>A0AAE0MF20_9PEZI</name>
<keyword evidence="2 3" id="KW-0378">Hydrolase</keyword>
<feature type="signal peptide" evidence="3">
    <location>
        <begin position="1"/>
        <end position="22"/>
    </location>
</feature>
<evidence type="ECO:0000313" key="6">
    <source>
        <dbReference type="Proteomes" id="UP001283341"/>
    </source>
</evidence>
<evidence type="ECO:0000259" key="4">
    <source>
        <dbReference type="Pfam" id="PF00135"/>
    </source>
</evidence>
<dbReference type="Gene3D" id="3.40.50.1820">
    <property type="entry name" value="alpha/beta hydrolase"/>
    <property type="match status" value="1"/>
</dbReference>
<dbReference type="InterPro" id="IPR019826">
    <property type="entry name" value="Carboxylesterase_B_AS"/>
</dbReference>
<dbReference type="Proteomes" id="UP001283341">
    <property type="component" value="Unassembled WGS sequence"/>
</dbReference>
<protein>
    <recommendedName>
        <fullName evidence="3">Carboxylic ester hydrolase</fullName>
        <ecNumber evidence="3">3.1.1.-</ecNumber>
    </recommendedName>
</protein>
<dbReference type="GO" id="GO:0016787">
    <property type="term" value="F:hydrolase activity"/>
    <property type="evidence" value="ECO:0007669"/>
    <property type="project" value="UniProtKB-KW"/>
</dbReference>
<evidence type="ECO:0000256" key="1">
    <source>
        <dbReference type="ARBA" id="ARBA00005964"/>
    </source>
</evidence>
<accession>A0AAE0MF20</accession>
<dbReference type="InterPro" id="IPR002018">
    <property type="entry name" value="CarbesteraseB"/>
</dbReference>
<gene>
    <name evidence="5" type="ORF">B0H66DRAFT_579382</name>
</gene>
<dbReference type="InterPro" id="IPR029058">
    <property type="entry name" value="AB_hydrolase_fold"/>
</dbReference>
<dbReference type="PROSITE" id="PS00122">
    <property type="entry name" value="CARBOXYLESTERASE_B_1"/>
    <property type="match status" value="1"/>
</dbReference>
<evidence type="ECO:0000256" key="2">
    <source>
        <dbReference type="ARBA" id="ARBA00022801"/>
    </source>
</evidence>
<dbReference type="SUPFAM" id="SSF53474">
    <property type="entry name" value="alpha/beta-Hydrolases"/>
    <property type="match status" value="1"/>
</dbReference>
<sequence>MMFVSFVLGALAVASLVSPVACVDPAVNLTSSLYIGQPLLSGITQWLGMRYAAPPVGELRFQPPSDPPFVASPQPATQHGKICLGTGDSPNSTLSSEDCLFLDVYAPSNATANSNLPVFVFIQGGGFSNNAEPNLNGTGLIMASDRSIIVVTFNYRVGPYGFLTDGGSDQIPANNGLRDQRKALEWVQNNIGQFGGDPGHVVLGGVSAGAASISLHMVAYGGRDESLFHAVAAESVSFPMLLKDYETKYQYENLAIRLGCAGETESDTIGCLRGKSAVEIQEQNFNIPYPGGANPPLYMWGPVIDHDMLNDFMYAAFEKGKFVRVRAAIFGDDTNGGSVFVPPGVSSLGQCSQFIKDQYPYVSLEQLWKLNQMYHSPDADQQGNCTSAVKTGCGGWRRQLSNLYGEMRYMCPSIFVIESLMRYKVDATYAYRWNVEDRDQMDDGLGVPHTSELSALFGPDNIPSGFGIEVPKSYFPDGTNAQAVAAIQGYWTSFIRSYDPNRFYHHKGGRGPANWHLLDYIGYPYQRMVFDTGGTTCMEEIDRGLSKRCEYLREVGIHQ</sequence>
<evidence type="ECO:0000313" key="5">
    <source>
        <dbReference type="EMBL" id="KAK3329855.1"/>
    </source>
</evidence>
<dbReference type="AlphaFoldDB" id="A0AAE0MF20"/>
<keyword evidence="6" id="KW-1185">Reference proteome</keyword>
<dbReference type="Pfam" id="PF00135">
    <property type="entry name" value="COesterase"/>
    <property type="match status" value="1"/>
</dbReference>
<comment type="caution">
    <text evidence="5">The sequence shown here is derived from an EMBL/GenBank/DDBJ whole genome shotgun (WGS) entry which is preliminary data.</text>
</comment>
<dbReference type="EMBL" id="JAUEDM010000001">
    <property type="protein sequence ID" value="KAK3329855.1"/>
    <property type="molecule type" value="Genomic_DNA"/>
</dbReference>
<reference evidence="5" key="2">
    <citation type="submission" date="2023-06" db="EMBL/GenBank/DDBJ databases">
        <authorList>
            <consortium name="Lawrence Berkeley National Laboratory"/>
            <person name="Haridas S."/>
            <person name="Hensen N."/>
            <person name="Bonometti L."/>
            <person name="Westerberg I."/>
            <person name="Brannstrom I.O."/>
            <person name="Guillou S."/>
            <person name="Cros-Aarteil S."/>
            <person name="Calhoun S."/>
            <person name="Kuo A."/>
            <person name="Mondo S."/>
            <person name="Pangilinan J."/>
            <person name="Riley R."/>
            <person name="Labutti K."/>
            <person name="Andreopoulos B."/>
            <person name="Lipzen A."/>
            <person name="Chen C."/>
            <person name="Yanf M."/>
            <person name="Daum C."/>
            <person name="Ng V."/>
            <person name="Clum A."/>
            <person name="Steindorff A."/>
            <person name="Ohm R."/>
            <person name="Martin F."/>
            <person name="Silar P."/>
            <person name="Natvig D."/>
            <person name="Lalanne C."/>
            <person name="Gautier V."/>
            <person name="Ament-Velasquez S.L."/>
            <person name="Kruys A."/>
            <person name="Hutchinson M.I."/>
            <person name="Powell A.J."/>
            <person name="Barry K."/>
            <person name="Miller A.N."/>
            <person name="Grigoriev I.V."/>
            <person name="Debuchy R."/>
            <person name="Gladieux P."/>
            <person name="Thoren M.H."/>
            <person name="Johannesson H."/>
        </authorList>
    </citation>
    <scope>NUCLEOTIDE SEQUENCE</scope>
    <source>
        <strain evidence="5">CBS 118394</strain>
    </source>
</reference>
<comment type="similarity">
    <text evidence="1 3">Belongs to the type-B carboxylesterase/lipase family.</text>
</comment>
<organism evidence="5 6">
    <name type="scientific">Apodospora peruviana</name>
    <dbReference type="NCBI Taxonomy" id="516989"/>
    <lineage>
        <taxon>Eukaryota</taxon>
        <taxon>Fungi</taxon>
        <taxon>Dikarya</taxon>
        <taxon>Ascomycota</taxon>
        <taxon>Pezizomycotina</taxon>
        <taxon>Sordariomycetes</taxon>
        <taxon>Sordariomycetidae</taxon>
        <taxon>Sordariales</taxon>
        <taxon>Lasiosphaeriaceae</taxon>
        <taxon>Apodospora</taxon>
    </lineage>
</organism>
<proteinExistence type="inferred from homology"/>
<dbReference type="PROSITE" id="PS00941">
    <property type="entry name" value="CARBOXYLESTERASE_B_2"/>
    <property type="match status" value="1"/>
</dbReference>